<reference evidence="1" key="2">
    <citation type="submission" date="2020-09" db="EMBL/GenBank/DDBJ databases">
        <authorList>
            <person name="Sun Q."/>
            <person name="Kim S."/>
        </authorList>
    </citation>
    <scope>NUCLEOTIDE SEQUENCE</scope>
    <source>
        <strain evidence="1">KCTC 32182</strain>
    </source>
</reference>
<dbReference type="InterPro" id="IPR014508">
    <property type="entry name" value="UCP020555_TPR-like"/>
</dbReference>
<dbReference type="PIRSF" id="PIRSF020555">
    <property type="entry name" value="UCP020555"/>
    <property type="match status" value="1"/>
</dbReference>
<evidence type="ECO:0000313" key="2">
    <source>
        <dbReference type="Proteomes" id="UP000645257"/>
    </source>
</evidence>
<organism evidence="1 2">
    <name type="scientific">Paludibacterium paludis</name>
    <dbReference type="NCBI Taxonomy" id="1225769"/>
    <lineage>
        <taxon>Bacteria</taxon>
        <taxon>Pseudomonadati</taxon>
        <taxon>Pseudomonadota</taxon>
        <taxon>Betaproteobacteria</taxon>
        <taxon>Neisseriales</taxon>
        <taxon>Chromobacteriaceae</taxon>
        <taxon>Paludibacterium</taxon>
    </lineage>
</organism>
<accession>A0A918NWG1</accession>
<name>A0A918NWG1_9NEIS</name>
<comment type="caution">
    <text evidence="1">The sequence shown here is derived from an EMBL/GenBank/DDBJ whole genome shotgun (WGS) entry which is preliminary data.</text>
</comment>
<dbReference type="EMBL" id="BMYX01000001">
    <property type="protein sequence ID" value="GGY02736.1"/>
    <property type="molecule type" value="Genomic_DNA"/>
</dbReference>
<dbReference type="Pfam" id="PF16068">
    <property type="entry name" value="DUF4810"/>
    <property type="match status" value="1"/>
</dbReference>
<dbReference type="Proteomes" id="UP000645257">
    <property type="component" value="Unassembled WGS sequence"/>
</dbReference>
<gene>
    <name evidence="1" type="ORF">GCM10011289_01090</name>
</gene>
<reference evidence="1" key="1">
    <citation type="journal article" date="2014" name="Int. J. Syst. Evol. Microbiol.">
        <title>Complete genome sequence of Corynebacterium casei LMG S-19264T (=DSM 44701T), isolated from a smear-ripened cheese.</title>
        <authorList>
            <consortium name="US DOE Joint Genome Institute (JGI-PGF)"/>
            <person name="Walter F."/>
            <person name="Albersmeier A."/>
            <person name="Kalinowski J."/>
            <person name="Ruckert C."/>
        </authorList>
    </citation>
    <scope>NUCLEOTIDE SEQUENCE</scope>
    <source>
        <strain evidence="1">KCTC 32182</strain>
    </source>
</reference>
<dbReference type="RefSeq" id="WP_189530044.1">
    <property type="nucleotide sequence ID" value="NZ_BMYX01000001.1"/>
</dbReference>
<dbReference type="AlphaFoldDB" id="A0A918NWG1"/>
<protein>
    <submittedName>
        <fullName evidence="1">DUF4810 domain-containing protein</fullName>
    </submittedName>
</protein>
<proteinExistence type="predicted"/>
<keyword evidence="2" id="KW-1185">Reference proteome</keyword>
<sequence>MGFSAESKRNAAIVALSAWLTACATDPPPLYQWGNYQTQIYEYFKANGKTRRAQLATLESDLRQLRADGKTPPPGFHAHLGLLYASLGNYEQSSRQFGREKTLFPESAPFMDALIEQSRR</sequence>
<evidence type="ECO:0000313" key="1">
    <source>
        <dbReference type="EMBL" id="GGY02736.1"/>
    </source>
</evidence>